<evidence type="ECO:0000313" key="5">
    <source>
        <dbReference type="Proteomes" id="UP000254425"/>
    </source>
</evidence>
<gene>
    <name evidence="4" type="ORF">DVA86_00285</name>
</gene>
<dbReference type="AlphaFoldDB" id="A0A345XI48"/>
<sequence length="167" mass="18461">MRITECREGDVELLDRHMPSPGATSQHARRFARHVERSGTFLVAWRGELPVGSCEVRWDGCEAPEVRLAHASCPEISGLGVWPEVLRSERTGTALIETAEKLVRGRGHASVGLGVEKNNPRAEALYFRLGYHPSVAYLACWSYEDATGMAHQVADACTFMYKTFGSP</sequence>
<dbReference type="InterPro" id="IPR016181">
    <property type="entry name" value="Acyl_CoA_acyltransferase"/>
</dbReference>
<dbReference type="Gene3D" id="3.40.630.30">
    <property type="match status" value="1"/>
</dbReference>
<dbReference type="InterPro" id="IPR050832">
    <property type="entry name" value="Bact_Acetyltransf"/>
</dbReference>
<dbReference type="CDD" id="cd04301">
    <property type="entry name" value="NAT_SF"/>
    <property type="match status" value="1"/>
</dbReference>
<keyword evidence="1 4" id="KW-0808">Transferase</keyword>
<dbReference type="Proteomes" id="UP000254425">
    <property type="component" value="Chromosome"/>
</dbReference>
<keyword evidence="2" id="KW-0012">Acyltransferase</keyword>
<dbReference type="Pfam" id="PF00583">
    <property type="entry name" value="Acetyltransf_1"/>
    <property type="match status" value="1"/>
</dbReference>
<name>A0A345XI48_9ACTN</name>
<protein>
    <submittedName>
        <fullName evidence="4">GNAT family N-acetyltransferase</fullName>
    </submittedName>
</protein>
<evidence type="ECO:0000313" key="4">
    <source>
        <dbReference type="EMBL" id="AXK31314.1"/>
    </source>
</evidence>
<dbReference type="PANTHER" id="PTHR43877">
    <property type="entry name" value="AMINOALKYLPHOSPHONATE N-ACETYLTRANSFERASE-RELATED-RELATED"/>
    <property type="match status" value="1"/>
</dbReference>
<evidence type="ECO:0000259" key="3">
    <source>
        <dbReference type="PROSITE" id="PS51186"/>
    </source>
</evidence>
<dbReference type="PROSITE" id="PS51186">
    <property type="entry name" value="GNAT"/>
    <property type="match status" value="1"/>
</dbReference>
<accession>A0A345XI48</accession>
<evidence type="ECO:0000256" key="2">
    <source>
        <dbReference type="ARBA" id="ARBA00023315"/>
    </source>
</evidence>
<dbReference type="RefSeq" id="WP_208874711.1">
    <property type="nucleotide sequence ID" value="NZ_CP031320.1"/>
</dbReference>
<dbReference type="KEGG" id="sarm:DVA86_00285"/>
<dbReference type="InterPro" id="IPR000182">
    <property type="entry name" value="GNAT_dom"/>
</dbReference>
<evidence type="ECO:0000256" key="1">
    <source>
        <dbReference type="ARBA" id="ARBA00022679"/>
    </source>
</evidence>
<reference evidence="4 5" key="1">
    <citation type="submission" date="2018-07" db="EMBL/GenBank/DDBJ databases">
        <title>Draft genome of the type strain Streptomyces armeniacus ATCC 15676.</title>
        <authorList>
            <person name="Labana P."/>
            <person name="Gosse J.T."/>
            <person name="Boddy C.N."/>
        </authorList>
    </citation>
    <scope>NUCLEOTIDE SEQUENCE [LARGE SCALE GENOMIC DNA]</scope>
    <source>
        <strain evidence="4 5">ATCC 15676</strain>
    </source>
</reference>
<organism evidence="4 5">
    <name type="scientific">Streptomyces armeniacus</name>
    <dbReference type="NCBI Taxonomy" id="83291"/>
    <lineage>
        <taxon>Bacteria</taxon>
        <taxon>Bacillati</taxon>
        <taxon>Actinomycetota</taxon>
        <taxon>Actinomycetes</taxon>
        <taxon>Kitasatosporales</taxon>
        <taxon>Streptomycetaceae</taxon>
        <taxon>Streptomyces</taxon>
    </lineage>
</organism>
<dbReference type="SUPFAM" id="SSF55729">
    <property type="entry name" value="Acyl-CoA N-acyltransferases (Nat)"/>
    <property type="match status" value="1"/>
</dbReference>
<dbReference type="GO" id="GO:0016747">
    <property type="term" value="F:acyltransferase activity, transferring groups other than amino-acyl groups"/>
    <property type="evidence" value="ECO:0007669"/>
    <property type="project" value="InterPro"/>
</dbReference>
<feature type="domain" description="N-acetyltransferase" evidence="3">
    <location>
        <begin position="1"/>
        <end position="154"/>
    </location>
</feature>
<proteinExistence type="predicted"/>
<keyword evidence="5" id="KW-1185">Reference proteome</keyword>
<dbReference type="EMBL" id="CP031320">
    <property type="protein sequence ID" value="AXK31314.1"/>
    <property type="molecule type" value="Genomic_DNA"/>
</dbReference>